<evidence type="ECO:0000256" key="4">
    <source>
        <dbReference type="ARBA" id="ARBA00022694"/>
    </source>
</evidence>
<gene>
    <name evidence="7" type="ORF">Cni_G21203</name>
</gene>
<dbReference type="GO" id="GO:0016432">
    <property type="term" value="F:tRNA-uridine aminocarboxypropyltransferase activity"/>
    <property type="evidence" value="ECO:0007669"/>
    <property type="project" value="UniProtKB-EC"/>
</dbReference>
<keyword evidence="2" id="KW-0808">Transferase</keyword>
<protein>
    <recommendedName>
        <fullName evidence="1">tRNA-uridine aminocarboxypropyltransferase</fullName>
        <ecNumber evidence="1">2.5.1.25</ecNumber>
    </recommendedName>
</protein>
<reference evidence="7 8" key="1">
    <citation type="submission" date="2023-10" db="EMBL/GenBank/DDBJ databases">
        <title>Chromosome-scale genome assembly provides insights into flower coloration mechanisms of Canna indica.</title>
        <authorList>
            <person name="Li C."/>
        </authorList>
    </citation>
    <scope>NUCLEOTIDE SEQUENCE [LARGE SCALE GENOMIC DNA]</scope>
    <source>
        <tissue evidence="7">Flower</tissue>
    </source>
</reference>
<dbReference type="EC" id="2.5.1.25" evidence="1"/>
<evidence type="ECO:0000256" key="5">
    <source>
        <dbReference type="ARBA" id="ARBA00048718"/>
    </source>
</evidence>
<comment type="catalytic activity">
    <reaction evidence="5">
        <text>a uridine in tRNA + S-adenosyl-L-methionine = a 3-[(3S)-3-amino-3-carboxypropyl]uridine in tRNA + S-methyl-5'-thioadenosine + H(+)</text>
        <dbReference type="Rhea" id="RHEA:62432"/>
        <dbReference type="Rhea" id="RHEA-COMP:13339"/>
        <dbReference type="Rhea" id="RHEA-COMP:16092"/>
        <dbReference type="ChEBI" id="CHEBI:15378"/>
        <dbReference type="ChEBI" id="CHEBI:17509"/>
        <dbReference type="ChEBI" id="CHEBI:59789"/>
        <dbReference type="ChEBI" id="CHEBI:65315"/>
        <dbReference type="ChEBI" id="CHEBI:82930"/>
        <dbReference type="EC" id="2.5.1.25"/>
    </reaction>
</comment>
<evidence type="ECO:0000256" key="3">
    <source>
        <dbReference type="ARBA" id="ARBA00022691"/>
    </source>
</evidence>
<dbReference type="InterPro" id="IPR039262">
    <property type="entry name" value="DTWD2/TAPT"/>
</dbReference>
<sequence>MPPLGWVAARWGAASIASPALPSKSIWRTSASLQARICPLISSSMSSATAATESSGGREDQMAISLDEWQGWGTSSPVPTTVTEVIENMKVLARDSDAPVTFGGSGGKLRGRFKDQEDKKHRSVYESLGDSEKKLQFFAARQIACRLLGNREHLCQKCWLAMEDCMCSKLVKSPLWSGIKFWLYMHPKDFLRQNNTGKLLWQIFGIQSAALCLFGIPEQEDIMWNAFRDSGKGMVWFLYPNQNESPKSVQDVFWGGPFTSFEGQKEICVKQLNFVLIDGTWSNSAAMFRRVKERWTLTRGEENLPCLCLSTLGASVMHKLRPQPAWDRTCTAAAAAGILSEMHLIPSLSMHGLDKQAEAIEDALDVLLDALVKRRLRMGRSITRRERHNNCI</sequence>
<accession>A0AAQ3QKH1</accession>
<keyword evidence="8" id="KW-1185">Reference proteome</keyword>
<proteinExistence type="predicted"/>
<evidence type="ECO:0000313" key="8">
    <source>
        <dbReference type="Proteomes" id="UP001327560"/>
    </source>
</evidence>
<dbReference type="Proteomes" id="UP001327560">
    <property type="component" value="Chromosome 6"/>
</dbReference>
<dbReference type="InterPro" id="IPR005636">
    <property type="entry name" value="DTW"/>
</dbReference>
<keyword evidence="4" id="KW-0819">tRNA processing</keyword>
<dbReference type="PANTHER" id="PTHR21392:SF4">
    <property type="entry name" value="TRNA-URIDINE AMINOCARBOXYPROPYLTRANSFERASE"/>
    <property type="match status" value="1"/>
</dbReference>
<evidence type="ECO:0000313" key="7">
    <source>
        <dbReference type="EMBL" id="WOL12436.1"/>
    </source>
</evidence>
<keyword evidence="3" id="KW-0949">S-adenosyl-L-methionine</keyword>
<name>A0AAQ3QKH1_9LILI</name>
<evidence type="ECO:0000256" key="2">
    <source>
        <dbReference type="ARBA" id="ARBA00022679"/>
    </source>
</evidence>
<feature type="domain" description="DTW" evidence="6">
    <location>
        <begin position="151"/>
        <end position="380"/>
    </location>
</feature>
<evidence type="ECO:0000256" key="1">
    <source>
        <dbReference type="ARBA" id="ARBA00012386"/>
    </source>
</evidence>
<evidence type="ECO:0000259" key="6">
    <source>
        <dbReference type="SMART" id="SM01144"/>
    </source>
</evidence>
<dbReference type="SMART" id="SM01144">
    <property type="entry name" value="DTW"/>
    <property type="match status" value="1"/>
</dbReference>
<organism evidence="7 8">
    <name type="scientific">Canna indica</name>
    <name type="common">Indian-shot</name>
    <dbReference type="NCBI Taxonomy" id="4628"/>
    <lineage>
        <taxon>Eukaryota</taxon>
        <taxon>Viridiplantae</taxon>
        <taxon>Streptophyta</taxon>
        <taxon>Embryophyta</taxon>
        <taxon>Tracheophyta</taxon>
        <taxon>Spermatophyta</taxon>
        <taxon>Magnoliopsida</taxon>
        <taxon>Liliopsida</taxon>
        <taxon>Zingiberales</taxon>
        <taxon>Cannaceae</taxon>
        <taxon>Canna</taxon>
    </lineage>
</organism>
<dbReference type="Pfam" id="PF03942">
    <property type="entry name" value="DTW"/>
    <property type="match status" value="1"/>
</dbReference>
<dbReference type="AlphaFoldDB" id="A0AAQ3QKH1"/>
<dbReference type="GO" id="GO:0008033">
    <property type="term" value="P:tRNA processing"/>
    <property type="evidence" value="ECO:0007669"/>
    <property type="project" value="UniProtKB-KW"/>
</dbReference>
<dbReference type="PANTHER" id="PTHR21392">
    <property type="entry name" value="TRNA-URIDINE AMINOCARBOXYPROPYLTRANSFERASE 2"/>
    <property type="match status" value="1"/>
</dbReference>
<dbReference type="EMBL" id="CP136895">
    <property type="protein sequence ID" value="WOL12436.1"/>
    <property type="molecule type" value="Genomic_DNA"/>
</dbReference>